<evidence type="ECO:0000256" key="3">
    <source>
        <dbReference type="ARBA" id="ARBA00022737"/>
    </source>
</evidence>
<evidence type="ECO:0000256" key="2">
    <source>
        <dbReference type="ARBA" id="ARBA00022553"/>
    </source>
</evidence>
<reference evidence="7 8" key="1">
    <citation type="journal article" date="2016" name="Mol. Biol. Evol.">
        <title>Genome-Wide Survey of Gut Fungi (Harpellales) Reveals the First Horizontally Transferred Ubiquitin Gene from a Mosquito Host.</title>
        <authorList>
            <person name="Wang Y."/>
            <person name="White M.M."/>
            <person name="Kvist S."/>
            <person name="Moncalvo J.M."/>
        </authorList>
    </citation>
    <scope>NUCLEOTIDE SEQUENCE [LARGE SCALE GENOMIC DNA]</scope>
    <source>
        <strain evidence="7 8">ALG-7-W6</strain>
    </source>
</reference>
<sequence>MNVEDIFSTQSNVKGIQKISKRQLERGFSGSFQILENSINDTEERPLKVLRTDQTFDPEDSEEDRFFQDGLTKKEKNVFDWVDQVDEPYRINLDSARRIILKFEKIVTKNTELRLKFPSEPTKFIDSEADLDEVILELQTFSMNAKECFPFLIESGSLETLVGLMTHENKDIILDVIQVVGEWTAEDLYEDKGDDVLDEIEYIKNLINALKDLSFFQLLGSVLSSLNEDPNLDDFDNDKDGVHKILEIVENISTLDSSLVHPICSEMKLLSFLTNRIQNSYTSKEDEILRQSDFNQQYSSEILSILVQIDSNISSELIFPISENSKTGMDIILECVSKYRKKDPIDDIGFEYLENLFDILASLILLSAEAKSTFLRYEGIELICLMLEEKNFCRVMSIKLLDFVLTPVDIKSESSLEISAVKRFLDCGGYNPLCKVLMKKNSKSLSLKYPSYSVHQEQYRISSIFSYLFRLTSPNTVQRWKILSKFVPFENAPAKIINDCRSRLDRLIEIHFYYFNSLAANENSKGLSEEDFQFGLQMIDSALSILMINDEKSKDHVSQLFKIKMSNVDVIKECVLNYITETFLESEKPTEDTNKDNNNDITTDFDSIYSRLPANAKELYLSSKLL</sequence>
<keyword evidence="5" id="KW-0539">Nucleus</keyword>
<dbReference type="Proteomes" id="UP000187455">
    <property type="component" value="Unassembled WGS sequence"/>
</dbReference>
<evidence type="ECO:0000256" key="5">
    <source>
        <dbReference type="ARBA" id="ARBA00023242"/>
    </source>
</evidence>
<dbReference type="InterPro" id="IPR011989">
    <property type="entry name" value="ARM-like"/>
</dbReference>
<dbReference type="SUPFAM" id="SSF48371">
    <property type="entry name" value="ARM repeat"/>
    <property type="match status" value="1"/>
</dbReference>
<keyword evidence="8" id="KW-1185">Reference proteome</keyword>
<evidence type="ECO:0000313" key="7">
    <source>
        <dbReference type="EMBL" id="OLY84130.1"/>
    </source>
</evidence>
<evidence type="ECO:0000256" key="4">
    <source>
        <dbReference type="ARBA" id="ARBA00023054"/>
    </source>
</evidence>
<dbReference type="Gene3D" id="1.25.10.10">
    <property type="entry name" value="Leucine-rich Repeat Variant"/>
    <property type="match status" value="1"/>
</dbReference>
<organism evidence="7 8">
    <name type="scientific">Smittium mucronatum</name>
    <dbReference type="NCBI Taxonomy" id="133383"/>
    <lineage>
        <taxon>Eukaryota</taxon>
        <taxon>Fungi</taxon>
        <taxon>Fungi incertae sedis</taxon>
        <taxon>Zoopagomycota</taxon>
        <taxon>Kickxellomycotina</taxon>
        <taxon>Harpellomycetes</taxon>
        <taxon>Harpellales</taxon>
        <taxon>Legeriomycetaceae</taxon>
        <taxon>Smittium</taxon>
    </lineage>
</organism>
<accession>A0A1R0H4M6</accession>
<dbReference type="PANTHER" id="PTHR14978:SF0">
    <property type="entry name" value="BETA-CATENIN-LIKE PROTEIN 1"/>
    <property type="match status" value="1"/>
</dbReference>
<dbReference type="OrthoDB" id="1898821at2759"/>
<evidence type="ECO:0000313" key="8">
    <source>
        <dbReference type="Proteomes" id="UP000187455"/>
    </source>
</evidence>
<name>A0A1R0H4M6_9FUNG</name>
<dbReference type="InterPro" id="IPR013180">
    <property type="entry name" value="CTNNBL1_N"/>
</dbReference>
<dbReference type="InterPro" id="IPR016024">
    <property type="entry name" value="ARM-type_fold"/>
</dbReference>
<dbReference type="InterPro" id="IPR039678">
    <property type="entry name" value="CTNNBL1"/>
</dbReference>
<dbReference type="GO" id="GO:0005681">
    <property type="term" value="C:spliceosomal complex"/>
    <property type="evidence" value="ECO:0007669"/>
    <property type="project" value="TreeGrafter"/>
</dbReference>
<dbReference type="PANTHER" id="PTHR14978">
    <property type="entry name" value="BETA-CATENIN-LIKE PROTEIN 1 NUCLEAR ASSOCIATED PROTEIN"/>
    <property type="match status" value="1"/>
</dbReference>
<dbReference type="STRING" id="133383.A0A1R0H4M6"/>
<proteinExistence type="predicted"/>
<dbReference type="EMBL" id="LSSL01000607">
    <property type="protein sequence ID" value="OLY84130.1"/>
    <property type="molecule type" value="Genomic_DNA"/>
</dbReference>
<gene>
    <name evidence="7" type="ORF">AYI68_g1711</name>
</gene>
<comment type="caution">
    <text evidence="7">The sequence shown here is derived from an EMBL/GenBank/DDBJ whole genome shotgun (WGS) entry which is preliminary data.</text>
</comment>
<dbReference type="Pfam" id="PF08216">
    <property type="entry name" value="CTNNBL"/>
    <property type="match status" value="1"/>
</dbReference>
<evidence type="ECO:0000259" key="6">
    <source>
        <dbReference type="SMART" id="SM01156"/>
    </source>
</evidence>
<protein>
    <submittedName>
        <fullName evidence="7">Beta-catenin-like protein 1-like protein</fullName>
    </submittedName>
</protein>
<dbReference type="SMART" id="SM01156">
    <property type="entry name" value="DUF1716"/>
    <property type="match status" value="1"/>
</dbReference>
<keyword evidence="3" id="KW-0677">Repeat</keyword>
<keyword evidence="2" id="KW-0597">Phosphoprotein</keyword>
<comment type="subcellular location">
    <subcellularLocation>
        <location evidence="1">Nucleus</location>
    </subcellularLocation>
</comment>
<keyword evidence="4" id="KW-0175">Coiled coil</keyword>
<dbReference type="AlphaFoldDB" id="A0A1R0H4M6"/>
<evidence type="ECO:0000256" key="1">
    <source>
        <dbReference type="ARBA" id="ARBA00004123"/>
    </source>
</evidence>
<feature type="domain" description="Beta-catenin-like protein 1 N-terminal" evidence="6">
    <location>
        <begin position="71"/>
        <end position="177"/>
    </location>
</feature>